<evidence type="ECO:0000259" key="2">
    <source>
        <dbReference type="PROSITE" id="PS50853"/>
    </source>
</evidence>
<sequence length="340" mass="37179">MGFKRRMSLILQGMLGTTRAQSEEELPTPPSLDISEVTHHSCQIKWKKLENTNIKLRKKDDTIELVYSGFNNETLAAELESTTGYHFRIKIEFDGKEGSKESEWVKICTTKPPIGVGDINKAIKRDDAVKVRTILTIEKNVDLDVVDELGFSPLMAAAAYNALECLDCLLEYDPDLDLQNPSGKTALMLACQSGHEEVAIRLMDEGAGVEGGDGSTPLHWAVDSNSVSIVKRLIEYDCDVNALDANSQWTPIFRLASVTGSPDVAQALIDAGADVSITDDEGKTPLMQATINNNAKLVQVLLENGADPDVQNNLGRSARDMAIAFDKNLVVAQFNKLSVK</sequence>
<dbReference type="PROSITE" id="PS50088">
    <property type="entry name" value="ANK_REPEAT"/>
    <property type="match status" value="4"/>
</dbReference>
<feature type="repeat" description="ANK" evidence="1">
    <location>
        <begin position="213"/>
        <end position="245"/>
    </location>
</feature>
<accession>A0ABN7T356</accession>
<feature type="repeat" description="ANK" evidence="1">
    <location>
        <begin position="281"/>
        <end position="313"/>
    </location>
</feature>
<dbReference type="Pfam" id="PF12796">
    <property type="entry name" value="Ank_2"/>
    <property type="match status" value="1"/>
</dbReference>
<dbReference type="Proteomes" id="UP001158576">
    <property type="component" value="Chromosome 1"/>
</dbReference>
<dbReference type="PRINTS" id="PR01415">
    <property type="entry name" value="ANKYRIN"/>
</dbReference>
<reference evidence="3 4" key="1">
    <citation type="submission" date="2021-04" db="EMBL/GenBank/DDBJ databases">
        <authorList>
            <person name="Bliznina A."/>
        </authorList>
    </citation>
    <scope>NUCLEOTIDE SEQUENCE [LARGE SCALE GENOMIC DNA]</scope>
</reference>
<name>A0ABN7T356_OIKDI</name>
<gene>
    <name evidence="3" type="ORF">OKIOD_LOCUS12160</name>
</gene>
<dbReference type="InterPro" id="IPR013783">
    <property type="entry name" value="Ig-like_fold"/>
</dbReference>
<keyword evidence="1" id="KW-0040">ANK repeat</keyword>
<organism evidence="3 4">
    <name type="scientific">Oikopleura dioica</name>
    <name type="common">Tunicate</name>
    <dbReference type="NCBI Taxonomy" id="34765"/>
    <lineage>
        <taxon>Eukaryota</taxon>
        <taxon>Metazoa</taxon>
        <taxon>Chordata</taxon>
        <taxon>Tunicata</taxon>
        <taxon>Appendicularia</taxon>
        <taxon>Copelata</taxon>
        <taxon>Oikopleuridae</taxon>
        <taxon>Oikopleura</taxon>
    </lineage>
</organism>
<dbReference type="InterPro" id="IPR002110">
    <property type="entry name" value="Ankyrin_rpt"/>
</dbReference>
<evidence type="ECO:0000256" key="1">
    <source>
        <dbReference type="PROSITE-ProRule" id="PRU00023"/>
    </source>
</evidence>
<dbReference type="InterPro" id="IPR036770">
    <property type="entry name" value="Ankyrin_rpt-contain_sf"/>
</dbReference>
<dbReference type="Gene3D" id="1.25.40.20">
    <property type="entry name" value="Ankyrin repeat-containing domain"/>
    <property type="match status" value="3"/>
</dbReference>
<dbReference type="InterPro" id="IPR003961">
    <property type="entry name" value="FN3_dom"/>
</dbReference>
<dbReference type="SUPFAM" id="SSF48403">
    <property type="entry name" value="Ankyrin repeat"/>
    <property type="match status" value="1"/>
</dbReference>
<dbReference type="EMBL" id="OU015566">
    <property type="protein sequence ID" value="CAG5107578.1"/>
    <property type="molecule type" value="Genomic_DNA"/>
</dbReference>
<dbReference type="PANTHER" id="PTHR24183:SF1">
    <property type="entry name" value="FIBRONECTIN TYPE 3 AND ANKYRIN REPEAT DOMAINS PROTEIN 1"/>
    <property type="match status" value="1"/>
</dbReference>
<dbReference type="PROSITE" id="PS50297">
    <property type="entry name" value="ANK_REP_REGION"/>
    <property type="match status" value="3"/>
</dbReference>
<feature type="repeat" description="ANK" evidence="1">
    <location>
        <begin position="182"/>
        <end position="214"/>
    </location>
</feature>
<evidence type="ECO:0000313" key="3">
    <source>
        <dbReference type="EMBL" id="CAG5107578.1"/>
    </source>
</evidence>
<keyword evidence="4" id="KW-1185">Reference proteome</keyword>
<evidence type="ECO:0000313" key="4">
    <source>
        <dbReference type="Proteomes" id="UP001158576"/>
    </source>
</evidence>
<dbReference type="PANTHER" id="PTHR24183">
    <property type="entry name" value="FIBRONECTIN TYPE 3 AND ANKYRIN REPEAT DOMAINS PROTEIN 1"/>
    <property type="match status" value="1"/>
</dbReference>
<dbReference type="SMART" id="SM00248">
    <property type="entry name" value="ANK"/>
    <property type="match status" value="5"/>
</dbReference>
<dbReference type="InterPro" id="IPR036116">
    <property type="entry name" value="FN3_sf"/>
</dbReference>
<proteinExistence type="predicted"/>
<feature type="domain" description="Fibronectin type-III" evidence="2">
    <location>
        <begin position="26"/>
        <end position="113"/>
    </location>
</feature>
<protein>
    <submittedName>
        <fullName evidence="3">Oidioi.mRNA.OKI2018_I69.chr1.g3395.t1.cds</fullName>
    </submittedName>
</protein>
<dbReference type="Gene3D" id="2.60.40.10">
    <property type="entry name" value="Immunoglobulins"/>
    <property type="match status" value="1"/>
</dbReference>
<feature type="repeat" description="ANK" evidence="1">
    <location>
        <begin position="149"/>
        <end position="181"/>
    </location>
</feature>
<dbReference type="PROSITE" id="PS50853">
    <property type="entry name" value="FN3"/>
    <property type="match status" value="1"/>
</dbReference>
<dbReference type="Pfam" id="PF13857">
    <property type="entry name" value="Ank_5"/>
    <property type="match status" value="1"/>
</dbReference>
<dbReference type="SUPFAM" id="SSF49265">
    <property type="entry name" value="Fibronectin type III"/>
    <property type="match status" value="1"/>
</dbReference>